<dbReference type="AlphaFoldDB" id="A0AAD9QYR4"/>
<keyword evidence="3 9" id="KW-0812">Transmembrane</keyword>
<dbReference type="Gene3D" id="1.10.287.70">
    <property type="match status" value="1"/>
</dbReference>
<dbReference type="GO" id="GO:0008076">
    <property type="term" value="C:voltage-gated potassium channel complex"/>
    <property type="evidence" value="ECO:0007669"/>
    <property type="project" value="InterPro"/>
</dbReference>
<dbReference type="InterPro" id="IPR013099">
    <property type="entry name" value="K_chnl_dom"/>
</dbReference>
<dbReference type="GO" id="GO:0001508">
    <property type="term" value="P:action potential"/>
    <property type="evidence" value="ECO:0007669"/>
    <property type="project" value="TreeGrafter"/>
</dbReference>
<feature type="domain" description="Fibronectin type-III" evidence="10">
    <location>
        <begin position="1"/>
        <end position="85"/>
    </location>
</feature>
<comment type="subcellular location">
    <subcellularLocation>
        <location evidence="1">Membrane</location>
        <topology evidence="1">Multi-pass membrane protein</topology>
    </subcellularLocation>
</comment>
<comment type="caution">
    <text evidence="11">The sequence shown here is derived from an EMBL/GenBank/DDBJ whole genome shotgun (WGS) entry which is preliminary data.</text>
</comment>
<evidence type="ECO:0000256" key="4">
    <source>
        <dbReference type="ARBA" id="ARBA00022989"/>
    </source>
</evidence>
<dbReference type="PROSITE" id="PS50853">
    <property type="entry name" value="FN3"/>
    <property type="match status" value="1"/>
</dbReference>
<dbReference type="Pfam" id="PF00041">
    <property type="entry name" value="fn3"/>
    <property type="match status" value="1"/>
</dbReference>
<keyword evidence="7" id="KW-0407">Ion channel</keyword>
<evidence type="ECO:0000256" key="7">
    <source>
        <dbReference type="ARBA" id="ARBA00023303"/>
    </source>
</evidence>
<accession>A0AAD9QYR4</accession>
<dbReference type="InterPro" id="IPR013783">
    <property type="entry name" value="Ig-like_fold"/>
</dbReference>
<evidence type="ECO:0000256" key="3">
    <source>
        <dbReference type="ARBA" id="ARBA00022692"/>
    </source>
</evidence>
<evidence type="ECO:0000259" key="10">
    <source>
        <dbReference type="PROSITE" id="PS50853"/>
    </source>
</evidence>
<evidence type="ECO:0000256" key="2">
    <source>
        <dbReference type="ARBA" id="ARBA00022448"/>
    </source>
</evidence>
<evidence type="ECO:0000256" key="9">
    <source>
        <dbReference type="SAM" id="Phobius"/>
    </source>
</evidence>
<dbReference type="GO" id="GO:0005251">
    <property type="term" value="F:delayed rectifier potassium channel activity"/>
    <property type="evidence" value="ECO:0007669"/>
    <property type="project" value="TreeGrafter"/>
</dbReference>
<evidence type="ECO:0000256" key="1">
    <source>
        <dbReference type="ARBA" id="ARBA00004141"/>
    </source>
</evidence>
<feature type="transmembrane region" description="Helical" evidence="9">
    <location>
        <begin position="186"/>
        <end position="206"/>
    </location>
</feature>
<name>A0AAD9QYR4_ACRCE</name>
<dbReference type="Gene3D" id="2.60.40.10">
    <property type="entry name" value="Immunoglobulins"/>
    <property type="match status" value="1"/>
</dbReference>
<dbReference type="EMBL" id="JARQWQ010000009">
    <property type="protein sequence ID" value="KAK2569904.1"/>
    <property type="molecule type" value="Genomic_DNA"/>
</dbReference>
<dbReference type="PANTHER" id="PTHR11537">
    <property type="entry name" value="VOLTAGE-GATED POTASSIUM CHANNEL"/>
    <property type="match status" value="1"/>
</dbReference>
<dbReference type="CDD" id="cd00063">
    <property type="entry name" value="FN3"/>
    <property type="match status" value="1"/>
</dbReference>
<reference evidence="11" key="1">
    <citation type="journal article" date="2023" name="G3 (Bethesda)">
        <title>Whole genome assembly and annotation of the endangered Caribbean coral Acropora cervicornis.</title>
        <authorList>
            <person name="Selwyn J.D."/>
            <person name="Vollmer S.V."/>
        </authorList>
    </citation>
    <scope>NUCLEOTIDE SEQUENCE</scope>
    <source>
        <strain evidence="11">K2</strain>
    </source>
</reference>
<dbReference type="SUPFAM" id="SSF49265">
    <property type="entry name" value="Fibronectin type III"/>
    <property type="match status" value="1"/>
</dbReference>
<keyword evidence="4 9" id="KW-1133">Transmembrane helix</keyword>
<keyword evidence="5" id="KW-0406">Ion transport</keyword>
<keyword evidence="12" id="KW-1185">Reference proteome</keyword>
<dbReference type="Pfam" id="PF07885">
    <property type="entry name" value="Ion_trans_2"/>
    <property type="match status" value="1"/>
</dbReference>
<feature type="compositionally biased region" description="Basic and acidic residues" evidence="8">
    <location>
        <begin position="405"/>
        <end position="417"/>
    </location>
</feature>
<protein>
    <submittedName>
        <fullName evidence="11">Potassium voltage-gated channel subfamily KQT member 3</fullName>
    </submittedName>
</protein>
<proteinExistence type="predicted"/>
<feature type="transmembrane region" description="Helical" evidence="9">
    <location>
        <begin position="218"/>
        <end position="239"/>
    </location>
</feature>
<evidence type="ECO:0000256" key="5">
    <source>
        <dbReference type="ARBA" id="ARBA00023065"/>
    </source>
</evidence>
<evidence type="ECO:0000256" key="6">
    <source>
        <dbReference type="ARBA" id="ARBA00023136"/>
    </source>
</evidence>
<reference evidence="11" key="2">
    <citation type="journal article" date="2023" name="Science">
        <title>Genomic signatures of disease resistance in endangered staghorn corals.</title>
        <authorList>
            <person name="Vollmer S.V."/>
            <person name="Selwyn J.D."/>
            <person name="Despard B.A."/>
            <person name="Roesel C.L."/>
        </authorList>
    </citation>
    <scope>NUCLEOTIDE SEQUENCE</scope>
    <source>
        <strain evidence="11">K2</strain>
    </source>
</reference>
<keyword evidence="6 9" id="KW-0472">Membrane</keyword>
<evidence type="ECO:0000256" key="8">
    <source>
        <dbReference type="SAM" id="MobiDB-lite"/>
    </source>
</evidence>
<sequence length="501" mass="56666">MNVTWEDPTQLNGEALGYKFVFEKQLHNGQWEGIQREVVVCSPPVTLTGLDINSRYRVKVTAGTRKGYGPFSEYVEGVTCSCPETFLISSNPSSLDDSHEKLSDIIKSLVERLCSYCHAFKETKLILVNENSQINFPVVMSHGYAGDGSAFVPVIQVPGLAVIQRKTEPELGAMEKVMAFSVFDSWPIMAISAVLTILAALLIWFLDTSANSEEFPHGFWQGFGNGVWWAFITMTTLGYGDRTPKSDPAKAFAIVWFLVGLVVFALFSSGLSSDLTLVVSKGGPAKAEKEGQVLNIATLQNSTERDVVLRKLMDRFNLSAEFNTIEQLVAMLKNGTVDAILIDMYAPVRRLDLFNGTWFEVTEIVEKEISHGIILNGDKAMALGKDLEEAIRNDDVQSKFLVHENEEEEDHGHHETHEEEEEESGLVFFEPRKNHCEDEQDMRKLVEEFHKDFTNTYERLRKKARLIVKLKKSSQNVTKFFLLKKQIMTKHMNDYEEAKIW</sequence>
<dbReference type="Proteomes" id="UP001249851">
    <property type="component" value="Unassembled WGS sequence"/>
</dbReference>
<evidence type="ECO:0000313" key="11">
    <source>
        <dbReference type="EMBL" id="KAK2569904.1"/>
    </source>
</evidence>
<dbReference type="SUPFAM" id="SSF81324">
    <property type="entry name" value="Voltage-gated potassium channels"/>
    <property type="match status" value="1"/>
</dbReference>
<organism evidence="11 12">
    <name type="scientific">Acropora cervicornis</name>
    <name type="common">Staghorn coral</name>
    <dbReference type="NCBI Taxonomy" id="6130"/>
    <lineage>
        <taxon>Eukaryota</taxon>
        <taxon>Metazoa</taxon>
        <taxon>Cnidaria</taxon>
        <taxon>Anthozoa</taxon>
        <taxon>Hexacorallia</taxon>
        <taxon>Scleractinia</taxon>
        <taxon>Astrocoeniina</taxon>
        <taxon>Acroporidae</taxon>
        <taxon>Acropora</taxon>
    </lineage>
</organism>
<dbReference type="InterPro" id="IPR036116">
    <property type="entry name" value="FN3_sf"/>
</dbReference>
<dbReference type="PANTHER" id="PTHR11537:SF252">
    <property type="entry name" value="POTASSIUM VOLTAGE-GATED CHANNEL PROTEIN SHAW"/>
    <property type="match status" value="1"/>
</dbReference>
<dbReference type="InterPro" id="IPR003961">
    <property type="entry name" value="FN3_dom"/>
</dbReference>
<keyword evidence="2" id="KW-0813">Transport</keyword>
<gene>
    <name evidence="11" type="ORF">P5673_005762</name>
</gene>
<feature type="transmembrane region" description="Helical" evidence="9">
    <location>
        <begin position="251"/>
        <end position="271"/>
    </location>
</feature>
<dbReference type="InterPro" id="IPR028325">
    <property type="entry name" value="VG_K_chnl"/>
</dbReference>
<feature type="region of interest" description="Disordered" evidence="8">
    <location>
        <begin position="405"/>
        <end position="425"/>
    </location>
</feature>
<evidence type="ECO:0000313" key="12">
    <source>
        <dbReference type="Proteomes" id="UP001249851"/>
    </source>
</evidence>